<reference evidence="1" key="1">
    <citation type="submission" date="2014-05" db="EMBL/GenBank/DDBJ databases">
        <authorList>
            <person name="Chronopoulou M."/>
        </authorList>
    </citation>
    <scope>NUCLEOTIDE SEQUENCE</scope>
    <source>
        <tissue evidence="1">Whole organism</tissue>
    </source>
</reference>
<evidence type="ECO:0000313" key="1">
    <source>
        <dbReference type="EMBL" id="CDW35969.1"/>
    </source>
</evidence>
<accession>A0A0K2UCK6</accession>
<name>A0A0K2UCK6_LEPSM</name>
<sequence>MPIIISKTLYRIDTLGLRNRGVLIKN</sequence>
<protein>
    <submittedName>
        <fullName evidence="1">Uncharacterized protein</fullName>
    </submittedName>
</protein>
<organism evidence="1">
    <name type="scientific">Lepeophtheirus salmonis</name>
    <name type="common">Salmon louse</name>
    <name type="synonym">Caligus salmonis</name>
    <dbReference type="NCBI Taxonomy" id="72036"/>
    <lineage>
        <taxon>Eukaryota</taxon>
        <taxon>Metazoa</taxon>
        <taxon>Ecdysozoa</taxon>
        <taxon>Arthropoda</taxon>
        <taxon>Crustacea</taxon>
        <taxon>Multicrustacea</taxon>
        <taxon>Hexanauplia</taxon>
        <taxon>Copepoda</taxon>
        <taxon>Siphonostomatoida</taxon>
        <taxon>Caligidae</taxon>
        <taxon>Lepeophtheirus</taxon>
    </lineage>
</organism>
<dbReference type="AlphaFoldDB" id="A0A0K2UCK6"/>
<proteinExistence type="predicted"/>
<dbReference type="EMBL" id="HACA01018608">
    <property type="protein sequence ID" value="CDW35969.1"/>
    <property type="molecule type" value="Transcribed_RNA"/>
</dbReference>